<evidence type="ECO:0000259" key="5">
    <source>
        <dbReference type="PROSITE" id="PS50893"/>
    </source>
</evidence>
<feature type="domain" description="ABC transporter" evidence="5">
    <location>
        <begin position="3"/>
        <end position="240"/>
    </location>
</feature>
<dbReference type="AlphaFoldDB" id="S3CKS9"/>
<dbReference type="RefSeq" id="WP_005431077.1">
    <property type="nucleotide sequence ID" value="NZ_KE150480.1"/>
</dbReference>
<dbReference type="PROSITE" id="PS50893">
    <property type="entry name" value="ABC_TRANSPORTER_2"/>
    <property type="match status" value="1"/>
</dbReference>
<dbReference type="EMBL" id="ATCF01000005">
    <property type="protein sequence ID" value="EPE01130.1"/>
    <property type="molecule type" value="Genomic_DNA"/>
</dbReference>
<proteinExistence type="predicted"/>
<organism evidence="6 7">
    <name type="scientific">Sutterella wadsworthensis HGA0223</name>
    <dbReference type="NCBI Taxonomy" id="1203554"/>
    <lineage>
        <taxon>Bacteria</taxon>
        <taxon>Pseudomonadati</taxon>
        <taxon>Pseudomonadota</taxon>
        <taxon>Betaproteobacteria</taxon>
        <taxon>Burkholderiales</taxon>
        <taxon>Sutterellaceae</taxon>
        <taxon>Sutterella</taxon>
    </lineage>
</organism>
<keyword evidence="1" id="KW-0813">Transport</keyword>
<evidence type="ECO:0000256" key="2">
    <source>
        <dbReference type="ARBA" id="ARBA00022475"/>
    </source>
</evidence>
<dbReference type="eggNOG" id="COG1120">
    <property type="taxonomic scope" value="Bacteria"/>
</dbReference>
<reference evidence="6 7" key="1">
    <citation type="submission" date="2013-04" db="EMBL/GenBank/DDBJ databases">
        <title>The Genome Sequence of Sutterella wadsworthensis HGA0223.</title>
        <authorList>
            <consortium name="The Broad Institute Genomics Platform"/>
            <person name="Earl A."/>
            <person name="Ward D."/>
            <person name="Feldgarden M."/>
            <person name="Gevers D."/>
            <person name="Schmidt T.M."/>
            <person name="Dover J."/>
            <person name="Dai D."/>
            <person name="Walker B."/>
            <person name="Young S."/>
            <person name="Zeng Q."/>
            <person name="Gargeya S."/>
            <person name="Fitzgerald M."/>
            <person name="Haas B."/>
            <person name="Abouelleil A."/>
            <person name="Allen A.W."/>
            <person name="Alvarado L."/>
            <person name="Arachchi H.M."/>
            <person name="Berlin A.M."/>
            <person name="Chapman S.B."/>
            <person name="Gainer-Dewar J."/>
            <person name="Goldberg J."/>
            <person name="Griggs A."/>
            <person name="Gujja S."/>
            <person name="Hansen M."/>
            <person name="Howarth C."/>
            <person name="Imamovic A."/>
            <person name="Ireland A."/>
            <person name="Larimer J."/>
            <person name="McCowan C."/>
            <person name="Murphy C."/>
            <person name="Pearson M."/>
            <person name="Poon T.W."/>
            <person name="Priest M."/>
            <person name="Roberts A."/>
            <person name="Saif S."/>
            <person name="Shea T."/>
            <person name="Sisk P."/>
            <person name="Sykes S."/>
            <person name="Wortman J."/>
            <person name="Nusbaum C."/>
            <person name="Birren B."/>
        </authorList>
    </citation>
    <scope>NUCLEOTIDE SEQUENCE [LARGE SCALE GENOMIC DNA]</scope>
    <source>
        <strain evidence="6 7">HGA0223</strain>
    </source>
</reference>
<dbReference type="HOGENOM" id="CLU_000604_1_11_4"/>
<evidence type="ECO:0000256" key="1">
    <source>
        <dbReference type="ARBA" id="ARBA00022448"/>
    </source>
</evidence>
<dbReference type="InterPro" id="IPR027417">
    <property type="entry name" value="P-loop_NTPase"/>
</dbReference>
<dbReference type="InterPro" id="IPR050153">
    <property type="entry name" value="Metal_Ion_Import_ABC"/>
</dbReference>
<dbReference type="SMART" id="SM00382">
    <property type="entry name" value="AAA"/>
    <property type="match status" value="1"/>
</dbReference>
<protein>
    <recommendedName>
        <fullName evidence="5">ABC transporter domain-containing protein</fullName>
    </recommendedName>
</protein>
<dbReference type="GO" id="GO:0016887">
    <property type="term" value="F:ATP hydrolysis activity"/>
    <property type="evidence" value="ECO:0007669"/>
    <property type="project" value="InterPro"/>
</dbReference>
<evidence type="ECO:0000313" key="7">
    <source>
        <dbReference type="Proteomes" id="UP000014400"/>
    </source>
</evidence>
<dbReference type="Pfam" id="PF00005">
    <property type="entry name" value="ABC_tran"/>
    <property type="match status" value="1"/>
</dbReference>
<dbReference type="Gene3D" id="3.40.50.300">
    <property type="entry name" value="P-loop containing nucleotide triphosphate hydrolases"/>
    <property type="match status" value="1"/>
</dbReference>
<dbReference type="InterPro" id="IPR003593">
    <property type="entry name" value="AAA+_ATPase"/>
</dbReference>
<keyword evidence="2" id="KW-1003">Cell membrane</keyword>
<gene>
    <name evidence="6" type="ORF">HMPREF1476_00440</name>
</gene>
<sequence>MQIEVRNGAFHYPNGKSVLQSVNFSFDGRGVFAVLGPNGAGKTTLLKCLLGLLPWSSGASFFNGRDRREWSTREFWRRTAYVPQARASAFAPLTLRELVVLGRSARIGAFSQPSRTDWTACDHAMELVGIRVLAERLTTEVSGGQLQLAYIARALAAEPELLVLDEPESSLDFKNQAAVLNVIDQLTSSGLGVILNTHFPAHALARAASGILVPQGKPPIFGTAAELFSEAKLSALFGIDVRIRTLDFDGRQTPVVAAVS</sequence>
<dbReference type="PANTHER" id="PTHR42734">
    <property type="entry name" value="METAL TRANSPORT SYSTEM ATP-BINDING PROTEIN TM_0124-RELATED"/>
    <property type="match status" value="1"/>
</dbReference>
<dbReference type="STRING" id="1203554.HMPREF1476_00440"/>
<keyword evidence="3" id="KW-0547">Nucleotide-binding</keyword>
<dbReference type="SUPFAM" id="SSF52540">
    <property type="entry name" value="P-loop containing nucleoside triphosphate hydrolases"/>
    <property type="match status" value="1"/>
</dbReference>
<evidence type="ECO:0000256" key="4">
    <source>
        <dbReference type="ARBA" id="ARBA00022840"/>
    </source>
</evidence>
<keyword evidence="4" id="KW-0067">ATP-binding</keyword>
<dbReference type="PANTHER" id="PTHR42734:SF19">
    <property type="entry name" value="IRON COMPOUNDS ABC TRANSPORTER, ATP-BINDING PROTEIN"/>
    <property type="match status" value="1"/>
</dbReference>
<dbReference type="GO" id="GO:0005524">
    <property type="term" value="F:ATP binding"/>
    <property type="evidence" value="ECO:0007669"/>
    <property type="project" value="UniProtKB-KW"/>
</dbReference>
<dbReference type="GeneID" id="64061718"/>
<name>S3CKS9_9BURK</name>
<keyword evidence="2" id="KW-0472">Membrane</keyword>
<evidence type="ECO:0000313" key="6">
    <source>
        <dbReference type="EMBL" id="EPE01130.1"/>
    </source>
</evidence>
<dbReference type="PATRIC" id="fig|1203554.3.peg.426"/>
<comment type="caution">
    <text evidence="6">The sequence shown here is derived from an EMBL/GenBank/DDBJ whole genome shotgun (WGS) entry which is preliminary data.</text>
</comment>
<evidence type="ECO:0000256" key="3">
    <source>
        <dbReference type="ARBA" id="ARBA00022741"/>
    </source>
</evidence>
<accession>S3CKS9</accession>
<keyword evidence="7" id="KW-1185">Reference proteome</keyword>
<dbReference type="Proteomes" id="UP000014400">
    <property type="component" value="Unassembled WGS sequence"/>
</dbReference>
<dbReference type="InterPro" id="IPR003439">
    <property type="entry name" value="ABC_transporter-like_ATP-bd"/>
</dbReference>